<gene>
    <name evidence="6" type="ORF">K2173_008138</name>
</gene>
<dbReference type="Gene3D" id="3.30.70.330">
    <property type="match status" value="2"/>
</dbReference>
<name>A0AAV8S960_9ROSI</name>
<feature type="compositionally biased region" description="Polar residues" evidence="4">
    <location>
        <begin position="358"/>
        <end position="371"/>
    </location>
</feature>
<keyword evidence="7" id="KW-1185">Reference proteome</keyword>
<keyword evidence="2 3" id="KW-0694">RNA-binding</keyword>
<keyword evidence="1" id="KW-0677">Repeat</keyword>
<dbReference type="InterPro" id="IPR012677">
    <property type="entry name" value="Nucleotide-bd_a/b_plait_sf"/>
</dbReference>
<feature type="region of interest" description="Disordered" evidence="4">
    <location>
        <begin position="342"/>
        <end position="398"/>
    </location>
</feature>
<protein>
    <recommendedName>
        <fullName evidence="5">RRM domain-containing protein</fullName>
    </recommendedName>
</protein>
<organism evidence="6 7">
    <name type="scientific">Erythroxylum novogranatense</name>
    <dbReference type="NCBI Taxonomy" id="1862640"/>
    <lineage>
        <taxon>Eukaryota</taxon>
        <taxon>Viridiplantae</taxon>
        <taxon>Streptophyta</taxon>
        <taxon>Embryophyta</taxon>
        <taxon>Tracheophyta</taxon>
        <taxon>Spermatophyta</taxon>
        <taxon>Magnoliopsida</taxon>
        <taxon>eudicotyledons</taxon>
        <taxon>Gunneridae</taxon>
        <taxon>Pentapetalae</taxon>
        <taxon>rosids</taxon>
        <taxon>fabids</taxon>
        <taxon>Malpighiales</taxon>
        <taxon>Erythroxylaceae</taxon>
        <taxon>Erythroxylum</taxon>
    </lineage>
</organism>
<feature type="region of interest" description="Disordered" evidence="4">
    <location>
        <begin position="412"/>
        <end position="438"/>
    </location>
</feature>
<evidence type="ECO:0000313" key="6">
    <source>
        <dbReference type="EMBL" id="KAJ8748693.1"/>
    </source>
</evidence>
<evidence type="ECO:0000256" key="3">
    <source>
        <dbReference type="PROSITE-ProRule" id="PRU00176"/>
    </source>
</evidence>
<accession>A0AAV8S960</accession>
<reference evidence="6 7" key="1">
    <citation type="submission" date="2021-09" db="EMBL/GenBank/DDBJ databases">
        <title>Genomic insights and catalytic innovation underlie evolution of tropane alkaloids biosynthesis.</title>
        <authorList>
            <person name="Wang Y.-J."/>
            <person name="Tian T."/>
            <person name="Huang J.-P."/>
            <person name="Huang S.-X."/>
        </authorList>
    </citation>
    <scope>NUCLEOTIDE SEQUENCE [LARGE SCALE GENOMIC DNA]</scope>
    <source>
        <strain evidence="6">KIB-2018</strain>
        <tissue evidence="6">Leaf</tissue>
    </source>
</reference>
<comment type="caution">
    <text evidence="6">The sequence shown here is derived from an EMBL/GenBank/DDBJ whole genome shotgun (WGS) entry which is preliminary data.</text>
</comment>
<feature type="compositionally biased region" description="Polar residues" evidence="4">
    <location>
        <begin position="383"/>
        <end position="398"/>
    </location>
</feature>
<dbReference type="PANTHER" id="PTHR24012">
    <property type="entry name" value="RNA BINDING PROTEIN"/>
    <property type="match status" value="1"/>
</dbReference>
<dbReference type="SMART" id="SM00360">
    <property type="entry name" value="RRM"/>
    <property type="match status" value="2"/>
</dbReference>
<dbReference type="GO" id="GO:0003723">
    <property type="term" value="F:RNA binding"/>
    <property type="evidence" value="ECO:0007669"/>
    <property type="project" value="UniProtKB-UniRule"/>
</dbReference>
<dbReference type="SUPFAM" id="SSF54928">
    <property type="entry name" value="RNA-binding domain, RBD"/>
    <property type="match status" value="2"/>
</dbReference>
<dbReference type="Pfam" id="PF00076">
    <property type="entry name" value="RRM_1"/>
    <property type="match status" value="2"/>
</dbReference>
<evidence type="ECO:0000313" key="7">
    <source>
        <dbReference type="Proteomes" id="UP001159364"/>
    </source>
</evidence>
<proteinExistence type="predicted"/>
<feature type="domain" description="RRM" evidence="5">
    <location>
        <begin position="96"/>
        <end position="177"/>
    </location>
</feature>
<dbReference type="AlphaFoldDB" id="A0AAV8S960"/>
<evidence type="ECO:0000256" key="2">
    <source>
        <dbReference type="ARBA" id="ARBA00022884"/>
    </source>
</evidence>
<feature type="region of interest" description="Disordered" evidence="4">
    <location>
        <begin position="1"/>
        <end position="25"/>
    </location>
</feature>
<feature type="compositionally biased region" description="Low complexity" evidence="4">
    <location>
        <begin position="372"/>
        <end position="382"/>
    </location>
</feature>
<dbReference type="Gene3D" id="2.20.70.10">
    <property type="match status" value="1"/>
</dbReference>
<dbReference type="InterPro" id="IPR000504">
    <property type="entry name" value="RRM_dom"/>
</dbReference>
<dbReference type="EMBL" id="JAIWQS010000012">
    <property type="protein sequence ID" value="KAJ8748693.1"/>
    <property type="molecule type" value="Genomic_DNA"/>
</dbReference>
<feature type="domain" description="RRM" evidence="5">
    <location>
        <begin position="187"/>
        <end position="267"/>
    </location>
</feature>
<dbReference type="Proteomes" id="UP001159364">
    <property type="component" value="Linkage Group LG12"/>
</dbReference>
<dbReference type="PROSITE" id="PS50102">
    <property type="entry name" value="RRM"/>
    <property type="match status" value="2"/>
</dbReference>
<evidence type="ECO:0000256" key="4">
    <source>
        <dbReference type="SAM" id="MobiDB-lite"/>
    </source>
</evidence>
<evidence type="ECO:0000259" key="5">
    <source>
        <dbReference type="PROSITE" id="PS50102"/>
    </source>
</evidence>
<evidence type="ECO:0000256" key="1">
    <source>
        <dbReference type="ARBA" id="ARBA00022737"/>
    </source>
</evidence>
<sequence>MGENHQYQYHHNGHQPPNYHHQHYPYHQDNFVDQNQEYHQFNNNRDYYSNYDSNCQMGGPPVELHGSGGGGFRFNGRKRGRYRGASPGRNDGGCNAKLYVAPVPRTATEVEIRTLFEGHGSVVEVIIPWDKWVSPDQGFCFVKYLTLEEADRAIKALDSQYIFPGLAAPIKVRYADGERERHGVFVDKLYVGCVNKQASKQEIEEIFSPFGIVEDVYIARDELKQSRGCAFIKFSRRDMAIAAIRALNGSFTMRGCDLPLIVRFADPKKSRAGEIRGNCPIGASNFGSCSQEPVTRSVANFGDSMGGHAVYPIPAASTYYHAQPVSYMAKQENLAHRFMEQPQPPLQQSQSDLCQMPQPHQQTPQKSFMSSQQTQPHQQTPQKSFMSSQQTDTEMQKTQNVEQLQNAETYTKFPSTESNPQTALNPTEPAATSSPQIVDSPECDWSEHACPDGYKYYYNCVTCESSVSYQLLLHCILLFNFQLFDKLHLIWMVPGDGNYVFPP</sequence>
<dbReference type="InterPro" id="IPR035979">
    <property type="entry name" value="RBD_domain_sf"/>
</dbReference>
<feature type="compositionally biased region" description="Polar residues" evidence="4">
    <location>
        <begin position="412"/>
        <end position="437"/>
    </location>
</feature>